<proteinExistence type="predicted"/>
<protein>
    <recommendedName>
        <fullName evidence="4">NmrA-like domain-containing protein</fullName>
    </recommendedName>
</protein>
<feature type="transmembrane region" description="Helical" evidence="1">
    <location>
        <begin position="246"/>
        <end position="265"/>
    </location>
</feature>
<gene>
    <name evidence="2" type="ORF">Q8F55_005517</name>
</gene>
<evidence type="ECO:0008006" key="4">
    <source>
        <dbReference type="Google" id="ProtNLM"/>
    </source>
</evidence>
<keyword evidence="1" id="KW-0812">Transmembrane</keyword>
<keyword evidence="3" id="KW-1185">Reference proteome</keyword>
<accession>A0ABR3Q1V4</accession>
<comment type="caution">
    <text evidence="2">The sequence shown here is derived from an EMBL/GenBank/DDBJ whole genome shotgun (WGS) entry which is preliminary data.</text>
</comment>
<dbReference type="EMBL" id="JBBXJM010000004">
    <property type="protein sequence ID" value="KAL1408704.1"/>
    <property type="molecule type" value="Genomic_DNA"/>
</dbReference>
<evidence type="ECO:0000313" key="3">
    <source>
        <dbReference type="Proteomes" id="UP001565368"/>
    </source>
</evidence>
<sequence>MSTAVLIFGDSPFSESVAQKATAKGATVYYATPIAPPSFKNITVLTTSFKSHDSINQAFATVFDSKHTRVSVVTAFTPPPPSAGIPGADQAALDAVVDPVIRVTKVALWYARRYENIAKRLVFLAVDGQDPMTKAARGSVLGLWRSQLERLEVIGVLSDFVEAQDLSDTNAPVAADTIVRAATDASLKTDNVWTVRGGVVEQKNKEVGMVLGSQYTLLQTRFKSILRSQERVARLRAFSDTKGSTFPYIFFFAPVKLLVWLLAILRKVSNNGAPVAKKLKQ</sequence>
<dbReference type="RefSeq" id="XP_069208648.1">
    <property type="nucleotide sequence ID" value="XM_069354006.1"/>
</dbReference>
<keyword evidence="1" id="KW-0472">Membrane</keyword>
<dbReference type="GeneID" id="95986560"/>
<keyword evidence="1" id="KW-1133">Transmembrane helix</keyword>
<reference evidence="2 3" key="1">
    <citation type="submission" date="2023-08" db="EMBL/GenBank/DDBJ databases">
        <title>Annotated Genome Sequence of Vanrija albida AlHP1.</title>
        <authorList>
            <person name="Herzog R."/>
        </authorList>
    </citation>
    <scope>NUCLEOTIDE SEQUENCE [LARGE SCALE GENOMIC DNA]</scope>
    <source>
        <strain evidence="2 3">AlHP1</strain>
    </source>
</reference>
<evidence type="ECO:0000313" key="2">
    <source>
        <dbReference type="EMBL" id="KAL1408704.1"/>
    </source>
</evidence>
<organism evidence="2 3">
    <name type="scientific">Vanrija albida</name>
    <dbReference type="NCBI Taxonomy" id="181172"/>
    <lineage>
        <taxon>Eukaryota</taxon>
        <taxon>Fungi</taxon>
        <taxon>Dikarya</taxon>
        <taxon>Basidiomycota</taxon>
        <taxon>Agaricomycotina</taxon>
        <taxon>Tremellomycetes</taxon>
        <taxon>Trichosporonales</taxon>
        <taxon>Trichosporonaceae</taxon>
        <taxon>Vanrija</taxon>
    </lineage>
</organism>
<name>A0ABR3Q1V4_9TREE</name>
<dbReference type="Proteomes" id="UP001565368">
    <property type="component" value="Unassembled WGS sequence"/>
</dbReference>
<evidence type="ECO:0000256" key="1">
    <source>
        <dbReference type="SAM" id="Phobius"/>
    </source>
</evidence>